<evidence type="ECO:0000256" key="1">
    <source>
        <dbReference type="SAM" id="MobiDB-lite"/>
    </source>
</evidence>
<dbReference type="GO" id="GO:0004197">
    <property type="term" value="F:cysteine-type endopeptidase activity"/>
    <property type="evidence" value="ECO:0007669"/>
    <property type="project" value="InterPro"/>
</dbReference>
<dbReference type="PANTHER" id="PTHR22576">
    <property type="entry name" value="MUCOSA ASSOCIATED LYMPHOID TISSUE LYMPHOMA TRANSLOCATION PROTEIN 1/PARACASPASE"/>
    <property type="match status" value="1"/>
</dbReference>
<dbReference type="SMART" id="SM00409">
    <property type="entry name" value="IG"/>
    <property type="match status" value="2"/>
</dbReference>
<name>A0AAV7U049_PLEWA</name>
<comment type="caution">
    <text evidence="4">The sequence shown here is derived from an EMBL/GenBank/DDBJ whole genome shotgun (WGS) entry which is preliminary data.</text>
</comment>
<dbReference type="CDD" id="cd00096">
    <property type="entry name" value="Ig"/>
    <property type="match status" value="2"/>
</dbReference>
<evidence type="ECO:0008006" key="6">
    <source>
        <dbReference type="Google" id="ProtNLM"/>
    </source>
</evidence>
<dbReference type="Gene3D" id="3.40.50.1460">
    <property type="match status" value="1"/>
</dbReference>
<dbReference type="Pfam" id="PF13895">
    <property type="entry name" value="Ig_2"/>
    <property type="match status" value="1"/>
</dbReference>
<reference evidence="4" key="1">
    <citation type="journal article" date="2022" name="bioRxiv">
        <title>Sequencing and chromosome-scale assembly of the giantPleurodeles waltlgenome.</title>
        <authorList>
            <person name="Brown T."/>
            <person name="Elewa A."/>
            <person name="Iarovenko S."/>
            <person name="Subramanian E."/>
            <person name="Araus A.J."/>
            <person name="Petzold A."/>
            <person name="Susuki M."/>
            <person name="Suzuki K.-i.T."/>
            <person name="Hayashi T."/>
            <person name="Toyoda A."/>
            <person name="Oliveira C."/>
            <person name="Osipova E."/>
            <person name="Leigh N.D."/>
            <person name="Simon A."/>
            <person name="Yun M.H."/>
        </authorList>
    </citation>
    <scope>NUCLEOTIDE SEQUENCE</scope>
    <source>
        <strain evidence="4">20211129_DDA</strain>
        <tissue evidence="4">Liver</tissue>
    </source>
</reference>
<evidence type="ECO:0000313" key="4">
    <source>
        <dbReference type="EMBL" id="KAJ1181845.1"/>
    </source>
</evidence>
<feature type="region of interest" description="Disordered" evidence="1">
    <location>
        <begin position="665"/>
        <end position="696"/>
    </location>
</feature>
<feature type="compositionally biased region" description="Acidic residues" evidence="1">
    <location>
        <begin position="687"/>
        <end position="696"/>
    </location>
</feature>
<feature type="compositionally biased region" description="Polar residues" evidence="1">
    <location>
        <begin position="665"/>
        <end position="684"/>
    </location>
</feature>
<dbReference type="InterPro" id="IPR003598">
    <property type="entry name" value="Ig_sub2"/>
</dbReference>
<dbReference type="Gene3D" id="2.60.40.3360">
    <property type="match status" value="1"/>
</dbReference>
<dbReference type="InterPro" id="IPR052039">
    <property type="entry name" value="Caspase-related_regulators"/>
</dbReference>
<dbReference type="InterPro" id="IPR007110">
    <property type="entry name" value="Ig-like_dom"/>
</dbReference>
<protein>
    <recommendedName>
        <fullName evidence="6">Mucosa-associated lymphoid tissue lymphoma translocation protein 1</fullName>
    </recommendedName>
</protein>
<dbReference type="InterPro" id="IPR003599">
    <property type="entry name" value="Ig_sub"/>
</dbReference>
<dbReference type="Pfam" id="PF18703">
    <property type="entry name" value="MALT1_Ig"/>
    <property type="match status" value="1"/>
</dbReference>
<feature type="domain" description="Ig-like" evidence="3">
    <location>
        <begin position="108"/>
        <end position="187"/>
    </location>
</feature>
<dbReference type="EMBL" id="JANPWB010000006">
    <property type="protein sequence ID" value="KAJ1181845.1"/>
    <property type="molecule type" value="Genomic_DNA"/>
</dbReference>
<dbReference type="Pfam" id="PF00656">
    <property type="entry name" value="Peptidase_C14"/>
    <property type="match status" value="1"/>
</dbReference>
<feature type="domain" description="Caspase family p20" evidence="2">
    <location>
        <begin position="215"/>
        <end position="339"/>
    </location>
</feature>
<accession>A0AAV7U049</accession>
<dbReference type="InterPro" id="IPR001309">
    <property type="entry name" value="Pept_C14_p20"/>
</dbReference>
<dbReference type="InterPro" id="IPR013783">
    <property type="entry name" value="Ig-like_fold"/>
</dbReference>
<evidence type="ECO:0000259" key="3">
    <source>
        <dbReference type="PROSITE" id="PS50835"/>
    </source>
</evidence>
<keyword evidence="5" id="KW-1185">Reference proteome</keyword>
<dbReference type="PANTHER" id="PTHR22576:SF38">
    <property type="entry name" value="MUCOSA-ASSOCIATED LYMPHOID TISSUE LYMPHOMA TRANSLOCATION PROTEIN 1-LIKE"/>
    <property type="match status" value="1"/>
</dbReference>
<feature type="domain" description="Ig-like" evidence="3">
    <location>
        <begin position="5"/>
        <end position="84"/>
    </location>
</feature>
<proteinExistence type="predicted"/>
<dbReference type="AlphaFoldDB" id="A0AAV7U049"/>
<evidence type="ECO:0000259" key="2">
    <source>
        <dbReference type="PROSITE" id="PS50208"/>
    </source>
</evidence>
<dbReference type="InterPro" id="IPR011600">
    <property type="entry name" value="Pept_C14_caspase"/>
</dbReference>
<dbReference type="PROSITE" id="PS50835">
    <property type="entry name" value="IG_LIKE"/>
    <property type="match status" value="2"/>
</dbReference>
<dbReference type="PROSITE" id="PS50208">
    <property type="entry name" value="CASPASE_P20"/>
    <property type="match status" value="1"/>
</dbReference>
<dbReference type="SMART" id="SM00408">
    <property type="entry name" value="IGc2"/>
    <property type="match status" value="1"/>
</dbReference>
<dbReference type="GO" id="GO:0006508">
    <property type="term" value="P:proteolysis"/>
    <property type="evidence" value="ECO:0007669"/>
    <property type="project" value="InterPro"/>
</dbReference>
<evidence type="ECO:0000313" key="5">
    <source>
        <dbReference type="Proteomes" id="UP001066276"/>
    </source>
</evidence>
<dbReference type="InterPro" id="IPR033540">
    <property type="entry name" value="MALT1_IG-like_dom_sf"/>
</dbReference>
<dbReference type="SUPFAM" id="SSF48726">
    <property type="entry name" value="Immunoglobulin"/>
    <property type="match status" value="2"/>
</dbReference>
<dbReference type="SUPFAM" id="SSF52129">
    <property type="entry name" value="Caspase-like"/>
    <property type="match status" value="1"/>
</dbReference>
<dbReference type="InterPro" id="IPR041077">
    <property type="entry name" value="MALT1_Ig"/>
</dbReference>
<dbReference type="Proteomes" id="UP001066276">
    <property type="component" value="Chromosome 3_2"/>
</dbReference>
<dbReference type="InterPro" id="IPR029030">
    <property type="entry name" value="Caspase-like_dom_sf"/>
</dbReference>
<sequence>MLREIQITEQPVSACVPADYTLTLRCKAESPLSLQYQWYQKSEQSESSCCQIPGATQSELRITARESHAYICRVNNIYNNFQFSRWVKVKVLRNVTKALLPVRWQGEPIVVLNSSSAKVPAGKCLCLKCSALGIPAPDYQWYHNGQAVSQKRNKLLIDSVKLKDCGTYLCCVKNNRGEHWSDPVEITIDEGIAHRASLSPSCSVVFPVPDACYATDKVALLVGNNNYTHHPNLLAPMMDVFELTVLLRQLNFRVVSLLDLTKDEMLIAVGQFLQLLGKGVYALFYYAGHGYEHPGRNYMVPIDAPQPYLPENCISVQKILQRMQERKTALNVVLLDTCRKWYNHNRNVSELKPLEPLGNTVYGYATSEDAEAYEVQDGELSSGIFMKYLKKHILKEKKVNLVLDDVLEDIGRDPLVTGKQAMEIKHTLIEPRSLCDKICTTGYTQEFQARNKLWGHSGELPKQTLKFPCDVEIELTFHAVFSNIMHLYAKLKWIPPHMTDVRVLLYKPLEMTDLFTHNITKSKWIDSLLVSANNRVESDCMLRLCGLQKCQDDIIVQIDLHYTRLDNKQRAHERLHHNLKRPLAAQLFPQKISSIGPSISAKAASCSATASSSASPCSSASSYSLSCAIVSSSSSSSICKNREDVSMHHAGVLCPSLVNIEHTAPENTSVDHSPKLLSTRQSKLYSEPEENDEGET</sequence>
<dbReference type="InterPro" id="IPR036179">
    <property type="entry name" value="Ig-like_dom_sf"/>
</dbReference>
<organism evidence="4 5">
    <name type="scientific">Pleurodeles waltl</name>
    <name type="common">Iberian ribbed newt</name>
    <dbReference type="NCBI Taxonomy" id="8319"/>
    <lineage>
        <taxon>Eukaryota</taxon>
        <taxon>Metazoa</taxon>
        <taxon>Chordata</taxon>
        <taxon>Craniata</taxon>
        <taxon>Vertebrata</taxon>
        <taxon>Euteleostomi</taxon>
        <taxon>Amphibia</taxon>
        <taxon>Batrachia</taxon>
        <taxon>Caudata</taxon>
        <taxon>Salamandroidea</taxon>
        <taxon>Salamandridae</taxon>
        <taxon>Pleurodelinae</taxon>
        <taxon>Pleurodeles</taxon>
    </lineage>
</organism>
<gene>
    <name evidence="4" type="ORF">NDU88_007044</name>
</gene>
<dbReference type="Gene3D" id="2.60.40.10">
    <property type="entry name" value="Immunoglobulins"/>
    <property type="match status" value="2"/>
</dbReference>